<comment type="caution">
    <text evidence="3">The sequence shown here is derived from an EMBL/GenBank/DDBJ whole genome shotgun (WGS) entry which is preliminary data.</text>
</comment>
<reference evidence="3 4" key="1">
    <citation type="submission" date="2017-06" db="EMBL/GenBank/DDBJ databases">
        <title>A platform for efficient transgenesis in Macrostomum lignano, a flatworm model organism for stem cell research.</title>
        <authorList>
            <person name="Berezikov E."/>
        </authorList>
    </citation>
    <scope>NUCLEOTIDE SEQUENCE [LARGE SCALE GENOMIC DNA]</scope>
    <source>
        <strain evidence="3">DV1</strain>
        <tissue evidence="3">Whole organism</tissue>
    </source>
</reference>
<dbReference type="Proteomes" id="UP000215902">
    <property type="component" value="Unassembled WGS sequence"/>
</dbReference>
<dbReference type="PANTHER" id="PTHR23248">
    <property type="entry name" value="PHOSPHOLIPID SCRAMBLASE-RELATED"/>
    <property type="match status" value="1"/>
</dbReference>
<comment type="similarity">
    <text evidence="1 2">Belongs to the phospholipid scramblase family.</text>
</comment>
<keyword evidence="4" id="KW-1185">Reference proteome</keyword>
<evidence type="ECO:0000256" key="2">
    <source>
        <dbReference type="RuleBase" id="RU363116"/>
    </source>
</evidence>
<name>A0A267D9V9_9PLAT</name>
<dbReference type="AlphaFoldDB" id="A0A267D9V9"/>
<dbReference type="GO" id="GO:0017128">
    <property type="term" value="F:phospholipid scramblase activity"/>
    <property type="evidence" value="ECO:0007669"/>
    <property type="project" value="InterPro"/>
</dbReference>
<evidence type="ECO:0000256" key="1">
    <source>
        <dbReference type="ARBA" id="ARBA00005350"/>
    </source>
</evidence>
<keyword evidence="2" id="KW-0106">Calcium</keyword>
<proteinExistence type="inferred from homology"/>
<protein>
    <recommendedName>
        <fullName evidence="2">Phospholipid scramblase</fullName>
    </recommendedName>
</protein>
<evidence type="ECO:0000313" key="3">
    <source>
        <dbReference type="EMBL" id="PAA46088.1"/>
    </source>
</evidence>
<dbReference type="Pfam" id="PF03803">
    <property type="entry name" value="Scramblase"/>
    <property type="match status" value="1"/>
</dbReference>
<dbReference type="EMBL" id="NIVC01005063">
    <property type="protein sequence ID" value="PAA46088.1"/>
    <property type="molecule type" value="Genomic_DNA"/>
</dbReference>
<evidence type="ECO:0000313" key="4">
    <source>
        <dbReference type="Proteomes" id="UP000215902"/>
    </source>
</evidence>
<keyword evidence="2" id="KW-0564">Palmitate</keyword>
<comment type="cofactor">
    <cofactor evidence="2">
        <name>Ca(2+)</name>
        <dbReference type="ChEBI" id="CHEBI:29108"/>
    </cofactor>
</comment>
<dbReference type="PANTHER" id="PTHR23248:SF9">
    <property type="entry name" value="PHOSPHOLIPID SCRAMBLASE"/>
    <property type="match status" value="1"/>
</dbReference>
<sequence length="252" mass="28282">MPLGTAQLSDRTNDDAKLDEFLNQSAAPNAKTRFLDEEEEEEDVYDEDDTCSEVAGQCGSKPYLDRFAFVTHAEVHPVAYCEYEVTGDAGLPFLRAMVQRRSTGCCGGSTNQGFNLFISDISSKQTVVKLTCDQHWAVTVESPPTEVIGYVSVERVLCSLRFTIKDIHGTARILVRMPKYCQASCKRHRFRVLLPDESEEVASITRRLITAVEIDEKGPVYTLQVGEMMSTDMKAMLIGVMLMFDRKLFDSH</sequence>
<accession>A0A267D9V9</accession>
<gene>
    <name evidence="3" type="ORF">BOX15_Mlig012151g4</name>
</gene>
<organism evidence="3 4">
    <name type="scientific">Macrostomum lignano</name>
    <dbReference type="NCBI Taxonomy" id="282301"/>
    <lineage>
        <taxon>Eukaryota</taxon>
        <taxon>Metazoa</taxon>
        <taxon>Spiralia</taxon>
        <taxon>Lophotrochozoa</taxon>
        <taxon>Platyhelminthes</taxon>
        <taxon>Rhabditophora</taxon>
        <taxon>Macrostomorpha</taxon>
        <taxon>Macrostomida</taxon>
        <taxon>Macrostomidae</taxon>
        <taxon>Macrostomum</taxon>
    </lineage>
</organism>
<keyword evidence="2" id="KW-0449">Lipoprotein</keyword>
<dbReference type="InterPro" id="IPR005552">
    <property type="entry name" value="Scramblase"/>
</dbReference>
<dbReference type="GO" id="GO:0005886">
    <property type="term" value="C:plasma membrane"/>
    <property type="evidence" value="ECO:0007669"/>
    <property type="project" value="TreeGrafter"/>
</dbReference>
<comment type="function">
    <text evidence="2">May mediate accelerated ATP-independent bidirectional transbilayer migration of phospholipids upon binding calcium ions that results in a loss of phospholipid asymmetry in the plasma membrane.</text>
</comment>